<comment type="caution">
    <text evidence="1">The sequence shown here is derived from an EMBL/GenBank/DDBJ whole genome shotgun (WGS) entry which is preliminary data.</text>
</comment>
<dbReference type="STRING" id="1618574.UT24_C0016G0063"/>
<reference evidence="1 2" key="1">
    <citation type="journal article" date="2015" name="Nature">
        <title>rRNA introns, odd ribosomes, and small enigmatic genomes across a large radiation of phyla.</title>
        <authorList>
            <person name="Brown C.T."/>
            <person name="Hug L.A."/>
            <person name="Thomas B.C."/>
            <person name="Sharon I."/>
            <person name="Castelle C.J."/>
            <person name="Singh A."/>
            <person name="Wilkins M.J."/>
            <person name="Williams K.H."/>
            <person name="Banfield J.F."/>
        </authorList>
    </citation>
    <scope>NUCLEOTIDE SEQUENCE [LARGE SCALE GENOMIC DNA]</scope>
</reference>
<sequence length="445" mass="48496">MDYRSDPDVLKTNYAATKNSGTIDTDLITWISPVNSDVYFYGNTGKFYKKTGGTGTFSLVGTVSTSQGQGMEFFNDYVYLGGSAAVSRYGPISGTPSLTTPYGTITSVGYETWLPMTNFINYICIGNGRYLSTYDGTTYTYNSLTLPPGYHIRCLTAITGKFLAIGTYQGDSINAVGNSKIFLWDGTATTYNDIIEINEGGVNAMLFHQNNLYIWAGIHGNMYAWNGNLVKLKRIPFVGVGKYIEVYPGAVTVQNGIPYFAVSNGDSTTVYRGVYSYGQINKNYSNSLNFDYPISGTTNQGTAVIIGAVKGVSPSQFYIGWQNGAGTVGVDQISTSLYYTSSRFESMVFDDKQPYKGKYAKIVKASFRPLATGESVAVEYKLDNASSWTALGTASYTTDGAITEKRFTVDWRAKEFQLALANVGNGTTAPQITSLGMLIDTEEFL</sequence>
<gene>
    <name evidence="1" type="ORF">UT24_C0016G0063</name>
</gene>
<proteinExistence type="predicted"/>
<dbReference type="SUPFAM" id="SSF50978">
    <property type="entry name" value="WD40 repeat-like"/>
    <property type="match status" value="1"/>
</dbReference>
<name>A0A0G0M7S6_9BACT</name>
<accession>A0A0G0M7S6</accession>
<dbReference type="Proteomes" id="UP000033881">
    <property type="component" value="Unassembled WGS sequence"/>
</dbReference>
<evidence type="ECO:0000313" key="2">
    <source>
        <dbReference type="Proteomes" id="UP000033881"/>
    </source>
</evidence>
<evidence type="ECO:0000313" key="1">
    <source>
        <dbReference type="EMBL" id="KKR00174.1"/>
    </source>
</evidence>
<dbReference type="InterPro" id="IPR036322">
    <property type="entry name" value="WD40_repeat_dom_sf"/>
</dbReference>
<dbReference type="AlphaFoldDB" id="A0A0G0M7S6"/>
<organism evidence="1 2">
    <name type="scientific">Candidatus Woesebacteria bacterium GW2011_GWB1_39_12</name>
    <dbReference type="NCBI Taxonomy" id="1618574"/>
    <lineage>
        <taxon>Bacteria</taxon>
        <taxon>Candidatus Woeseibacteriota</taxon>
    </lineage>
</organism>
<protein>
    <submittedName>
        <fullName evidence="1">Uncharacterized protein</fullName>
    </submittedName>
</protein>
<dbReference type="EMBL" id="LBWB01000016">
    <property type="protein sequence ID" value="KKR00174.1"/>
    <property type="molecule type" value="Genomic_DNA"/>
</dbReference>